<accession>A0ABT0SSH8</accession>
<dbReference type="PANTHER" id="PTHR28047:SF5">
    <property type="entry name" value="PROTEIN DCG1"/>
    <property type="match status" value="1"/>
</dbReference>
<evidence type="ECO:0000313" key="2">
    <source>
        <dbReference type="EMBL" id="MCL7930758.1"/>
    </source>
</evidence>
<organism evidence="2 3">
    <name type="scientific">Halomonas llamarensis</name>
    <dbReference type="NCBI Taxonomy" id="2945104"/>
    <lineage>
        <taxon>Bacteria</taxon>
        <taxon>Pseudomonadati</taxon>
        <taxon>Pseudomonadota</taxon>
        <taxon>Gammaproteobacteria</taxon>
        <taxon>Oceanospirillales</taxon>
        <taxon>Halomonadaceae</taxon>
        <taxon>Halomonas</taxon>
    </lineage>
</organism>
<sequence length="223" mass="23865">MKKHLVLLNGNTNLAMTDAMAHRTRQFMGSAVNVSTMTATESVAYIGSERDCATAAAAVLGMAEHCLQRSSTSPDAILLACFGEPGMAAVREFSPVPVVGMLEASLLTAIQLGQRFSIITLGKRWPRMIEDVLNRLGVGRYCIGIDAMVIDDLLLPEQRAQARERLQKVVDAQCERLAPDAIIIGGAALTGLREEVSYPSSVKLLDSLDAALAQASALISLPR</sequence>
<keyword evidence="3" id="KW-1185">Reference proteome</keyword>
<dbReference type="Pfam" id="PF01177">
    <property type="entry name" value="Asp_Glu_race"/>
    <property type="match status" value="1"/>
</dbReference>
<dbReference type="InterPro" id="IPR053714">
    <property type="entry name" value="Iso_Racemase_Enz_sf"/>
</dbReference>
<dbReference type="Gene3D" id="3.40.50.12500">
    <property type="match status" value="1"/>
</dbReference>
<evidence type="ECO:0000256" key="1">
    <source>
        <dbReference type="ARBA" id="ARBA00038414"/>
    </source>
</evidence>
<dbReference type="RefSeq" id="WP_250082627.1">
    <property type="nucleotide sequence ID" value="NZ_JAMJPJ010000021.1"/>
</dbReference>
<gene>
    <name evidence="2" type="ORF">M8006_12360</name>
</gene>
<dbReference type="InterPro" id="IPR015942">
    <property type="entry name" value="Asp/Glu/hydantoin_racemase"/>
</dbReference>
<comment type="similarity">
    <text evidence="1">Belongs to the HyuE racemase family.</text>
</comment>
<dbReference type="PANTHER" id="PTHR28047">
    <property type="entry name" value="PROTEIN DCG1"/>
    <property type="match status" value="1"/>
</dbReference>
<proteinExistence type="inferred from homology"/>
<evidence type="ECO:0000313" key="3">
    <source>
        <dbReference type="Proteomes" id="UP001165308"/>
    </source>
</evidence>
<dbReference type="EMBL" id="JAMJPJ010000021">
    <property type="protein sequence ID" value="MCL7930758.1"/>
    <property type="molecule type" value="Genomic_DNA"/>
</dbReference>
<dbReference type="Proteomes" id="UP001165308">
    <property type="component" value="Unassembled WGS sequence"/>
</dbReference>
<dbReference type="InterPro" id="IPR052186">
    <property type="entry name" value="Hydantoin_racemase-like"/>
</dbReference>
<reference evidence="2" key="1">
    <citation type="submission" date="2022-05" db="EMBL/GenBank/DDBJ databases">
        <title>Halomonas geminus sp. nov. and Halomonas llamarensis sp. nov. isolated from high-altitude salars of the Atacama Desert.</title>
        <authorList>
            <person name="Hintersatz C."/>
            <person name="Rojas L.A."/>
            <person name="Wei T.-S."/>
            <person name="Kutschke S."/>
            <person name="Lehmann F."/>
            <person name="Jain R."/>
            <person name="Pollmann K."/>
        </authorList>
    </citation>
    <scope>NUCLEOTIDE SEQUENCE</scope>
    <source>
        <strain evidence="2">ATCHA</strain>
    </source>
</reference>
<comment type="caution">
    <text evidence="2">The sequence shown here is derived from an EMBL/GenBank/DDBJ whole genome shotgun (WGS) entry which is preliminary data.</text>
</comment>
<name>A0ABT0SSH8_9GAMM</name>
<protein>
    <submittedName>
        <fullName evidence="2">Aspartate/glutamate racemase family protein</fullName>
    </submittedName>
</protein>